<sequence length="172" mass="19497">SFRAAGFCKRAETRIQMHRKTTARGLAQLAPSLFFSTSADSRLIYRLIEYNLQVVGDVEAMVVSVLQPDPEREDFRLRIIVTEDDYPVLDSFSHLERSGASFNLEVLVLRRLDFANTMVTRLAGPVVLSNNRNDRGAEAFNQDLTVQVSKLMEQRHNRGLAETLRALKVNSE</sequence>
<proteinExistence type="predicted"/>
<accession>A0A267H749</accession>
<dbReference type="EMBL" id="NIVC01003903">
    <property type="protein sequence ID" value="PAA49336.1"/>
    <property type="molecule type" value="Genomic_DNA"/>
</dbReference>
<dbReference type="AlphaFoldDB" id="A0A267H749"/>
<protein>
    <submittedName>
        <fullName evidence="4">Uncharacterized protein</fullName>
    </submittedName>
</protein>
<organism evidence="4 5">
    <name type="scientific">Macrostomum lignano</name>
    <dbReference type="NCBI Taxonomy" id="282301"/>
    <lineage>
        <taxon>Eukaryota</taxon>
        <taxon>Metazoa</taxon>
        <taxon>Spiralia</taxon>
        <taxon>Lophotrochozoa</taxon>
        <taxon>Platyhelminthes</taxon>
        <taxon>Rhabditophora</taxon>
        <taxon>Macrostomorpha</taxon>
        <taxon>Macrostomida</taxon>
        <taxon>Macrostomidae</taxon>
        <taxon>Macrostomum</taxon>
    </lineage>
</organism>
<evidence type="ECO:0000313" key="4">
    <source>
        <dbReference type="EMBL" id="PAA94103.1"/>
    </source>
</evidence>
<dbReference type="EMBL" id="NIVC01000016">
    <property type="protein sequence ID" value="PAA94103.1"/>
    <property type="molecule type" value="Genomic_DNA"/>
</dbReference>
<feature type="non-terminal residue" evidence="4">
    <location>
        <position position="1"/>
    </location>
</feature>
<dbReference type="EMBL" id="NIVC01002163">
    <property type="protein sequence ID" value="PAA60333.1"/>
    <property type="molecule type" value="Genomic_DNA"/>
</dbReference>
<keyword evidence="5" id="KW-1185">Reference proteome</keyword>
<evidence type="ECO:0000313" key="5">
    <source>
        <dbReference type="Proteomes" id="UP000215902"/>
    </source>
</evidence>
<dbReference type="Proteomes" id="UP000215902">
    <property type="component" value="Unassembled WGS sequence"/>
</dbReference>
<evidence type="ECO:0000313" key="3">
    <source>
        <dbReference type="EMBL" id="PAA60333.1"/>
    </source>
</evidence>
<name>A0A267H749_9PLAT</name>
<evidence type="ECO:0000313" key="1">
    <source>
        <dbReference type="EMBL" id="PAA49336.1"/>
    </source>
</evidence>
<dbReference type="EMBL" id="NIVC01003316">
    <property type="protein sequence ID" value="PAA52021.1"/>
    <property type="molecule type" value="Genomic_DNA"/>
</dbReference>
<comment type="caution">
    <text evidence="4">The sequence shown here is derived from an EMBL/GenBank/DDBJ whole genome shotgun (WGS) entry which is preliminary data.</text>
</comment>
<evidence type="ECO:0000313" key="2">
    <source>
        <dbReference type="EMBL" id="PAA52021.1"/>
    </source>
</evidence>
<reference evidence="4 5" key="1">
    <citation type="submission" date="2017-06" db="EMBL/GenBank/DDBJ databases">
        <title>A platform for efficient transgenesis in Macrostomum lignano, a flatworm model organism for stem cell research.</title>
        <authorList>
            <person name="Berezikov E."/>
        </authorList>
    </citation>
    <scope>NUCLEOTIDE SEQUENCE [LARGE SCALE GENOMIC DNA]</scope>
    <source>
        <strain evidence="4">DV1</strain>
        <tissue evidence="4">Whole organism</tissue>
    </source>
</reference>
<gene>
    <name evidence="2" type="ORF">BOX15_Mlig020062g1</name>
    <name evidence="4" type="ORF">BOX15_Mlig024609g1</name>
    <name evidence="3" type="ORF">BOX15_Mlig024609g2</name>
    <name evidence="1" type="ORF">BOX15_Mlig024609g3</name>
</gene>